<protein>
    <submittedName>
        <fullName evidence="3">Aminodeoxychorismate/anthranilate synthase component II</fullName>
    </submittedName>
</protein>
<feature type="domain" description="Glutamine amidotransferase" evidence="2">
    <location>
        <begin position="4"/>
        <end position="179"/>
    </location>
</feature>
<dbReference type="EMBL" id="NXLU01000006">
    <property type="protein sequence ID" value="RDU68764.1"/>
    <property type="molecule type" value="Genomic_DNA"/>
</dbReference>
<dbReference type="SUPFAM" id="SSF52317">
    <property type="entry name" value="Class I glutamine amidotransferase-like"/>
    <property type="match status" value="1"/>
</dbReference>
<comment type="caution">
    <text evidence="3">The sequence shown here is derived from an EMBL/GenBank/DDBJ whole genome shotgun (WGS) entry which is preliminary data.</text>
</comment>
<accession>A0A3D8IVV6</accession>
<name>A0A3D8IVV6_9HELI</name>
<dbReference type="PANTHER" id="PTHR43418:SF4">
    <property type="entry name" value="MULTIFUNCTIONAL TRYPTOPHAN BIOSYNTHESIS PROTEIN"/>
    <property type="match status" value="1"/>
</dbReference>
<dbReference type="FunFam" id="3.40.50.880:FF:000003">
    <property type="entry name" value="Anthranilate synthase component II"/>
    <property type="match status" value="1"/>
</dbReference>
<dbReference type="PRINTS" id="PR00096">
    <property type="entry name" value="GATASE"/>
</dbReference>
<dbReference type="InterPro" id="IPR017926">
    <property type="entry name" value="GATASE"/>
</dbReference>
<dbReference type="InterPro" id="IPR029062">
    <property type="entry name" value="Class_I_gatase-like"/>
</dbReference>
<dbReference type="CDD" id="cd01743">
    <property type="entry name" value="GATase1_Anthranilate_Synthase"/>
    <property type="match status" value="1"/>
</dbReference>
<dbReference type="Gene3D" id="3.40.50.880">
    <property type="match status" value="1"/>
</dbReference>
<evidence type="ECO:0000313" key="4">
    <source>
        <dbReference type="Proteomes" id="UP000257067"/>
    </source>
</evidence>
<evidence type="ECO:0000313" key="3">
    <source>
        <dbReference type="EMBL" id="RDU68764.1"/>
    </source>
</evidence>
<gene>
    <name evidence="3" type="ORF">CQA62_05080</name>
</gene>
<dbReference type="AlphaFoldDB" id="A0A3D8IVV6"/>
<dbReference type="GO" id="GO:0004049">
    <property type="term" value="F:anthranilate synthase activity"/>
    <property type="evidence" value="ECO:0007669"/>
    <property type="project" value="TreeGrafter"/>
</dbReference>
<reference evidence="3 4" key="1">
    <citation type="submission" date="2018-04" db="EMBL/GenBank/DDBJ databases">
        <title>Novel Campyloabacter and Helicobacter Species and Strains.</title>
        <authorList>
            <person name="Mannion A.J."/>
            <person name="Shen Z."/>
            <person name="Fox J.G."/>
        </authorList>
    </citation>
    <scope>NUCLEOTIDE SEQUENCE [LARGE SCALE GENOMIC DNA]</scope>
    <source>
        <strain evidence="3 4">ATCC 700242</strain>
    </source>
</reference>
<dbReference type="InterPro" id="IPR050472">
    <property type="entry name" value="Anth_synth/Amidotransfase"/>
</dbReference>
<dbReference type="PROSITE" id="PS51273">
    <property type="entry name" value="GATASE_TYPE_1"/>
    <property type="match status" value="1"/>
</dbReference>
<dbReference type="InterPro" id="IPR006221">
    <property type="entry name" value="TrpG/PapA_dom"/>
</dbReference>
<organism evidence="3 4">
    <name type="scientific">Helicobacter cholecystus</name>
    <dbReference type="NCBI Taxonomy" id="45498"/>
    <lineage>
        <taxon>Bacteria</taxon>
        <taxon>Pseudomonadati</taxon>
        <taxon>Campylobacterota</taxon>
        <taxon>Epsilonproteobacteria</taxon>
        <taxon>Campylobacterales</taxon>
        <taxon>Helicobacteraceae</taxon>
        <taxon>Helicobacter</taxon>
    </lineage>
</organism>
<evidence type="ECO:0000256" key="1">
    <source>
        <dbReference type="ARBA" id="ARBA00022962"/>
    </source>
</evidence>
<dbReference type="RefSeq" id="WP_104725171.1">
    <property type="nucleotide sequence ID" value="NZ_FZNE01000018.1"/>
</dbReference>
<proteinExistence type="predicted"/>
<keyword evidence="1" id="KW-0315">Glutamine amidotransferase</keyword>
<dbReference type="OrthoDB" id="9786812at2"/>
<dbReference type="PRINTS" id="PR00099">
    <property type="entry name" value="CPSGATASE"/>
</dbReference>
<sequence length="183" mass="20468">MIALIDNYDSFTYNIVHYLQELGQEVEVFEARNIGELSSFSHIIISPGAGKPSEALESLEVIRTYAGIKPILGICLGHQCIAHCFGAKVQKGDIPIHGKTSKLTFLSHFLFKGYKQDIEVMRYHSLCVSDLGEELRAIAWSEDGVIMALEHKTLPLYGVQYHPESILSTNGKILLYNFISSHQ</sequence>
<dbReference type="NCBIfam" id="TIGR00566">
    <property type="entry name" value="trpG_papA"/>
    <property type="match status" value="1"/>
</dbReference>
<dbReference type="Proteomes" id="UP000257067">
    <property type="component" value="Unassembled WGS sequence"/>
</dbReference>
<dbReference type="GO" id="GO:0005829">
    <property type="term" value="C:cytosol"/>
    <property type="evidence" value="ECO:0007669"/>
    <property type="project" value="TreeGrafter"/>
</dbReference>
<dbReference type="GO" id="GO:0000162">
    <property type="term" value="P:L-tryptophan biosynthetic process"/>
    <property type="evidence" value="ECO:0007669"/>
    <property type="project" value="TreeGrafter"/>
</dbReference>
<dbReference type="PRINTS" id="PR00097">
    <property type="entry name" value="ANTSNTHASEII"/>
</dbReference>
<keyword evidence="4" id="KW-1185">Reference proteome</keyword>
<dbReference type="PANTHER" id="PTHR43418">
    <property type="entry name" value="MULTIFUNCTIONAL TRYPTOPHAN BIOSYNTHESIS PROTEIN-RELATED"/>
    <property type="match status" value="1"/>
</dbReference>
<dbReference type="Pfam" id="PF00117">
    <property type="entry name" value="GATase"/>
    <property type="match status" value="1"/>
</dbReference>
<evidence type="ECO:0000259" key="2">
    <source>
        <dbReference type="Pfam" id="PF00117"/>
    </source>
</evidence>